<comment type="caution">
    <text evidence="3">The sequence shown here is derived from an EMBL/GenBank/DDBJ whole genome shotgun (WGS) entry which is preliminary data.</text>
</comment>
<name>A0A3R9X9C7_9SPHN</name>
<protein>
    <recommendedName>
        <fullName evidence="5">SPOR domain-containing protein</fullName>
    </recommendedName>
</protein>
<evidence type="ECO:0000256" key="1">
    <source>
        <dbReference type="SAM" id="MobiDB-lite"/>
    </source>
</evidence>
<keyword evidence="4" id="KW-1185">Reference proteome</keyword>
<feature type="region of interest" description="Disordered" evidence="1">
    <location>
        <begin position="74"/>
        <end position="93"/>
    </location>
</feature>
<reference evidence="3 4" key="1">
    <citation type="submission" date="2018-12" db="EMBL/GenBank/DDBJ databases">
        <title>Sphingomonas sp. HMF7854 Genome sequencing and assembly.</title>
        <authorList>
            <person name="Cha I."/>
            <person name="Kang H."/>
            <person name="Kim H."/>
            <person name="Kang J."/>
            <person name="Joh K."/>
        </authorList>
    </citation>
    <scope>NUCLEOTIDE SEQUENCE [LARGE SCALE GENOMIC DNA]</scope>
    <source>
        <strain evidence="3 4">HMF7854</strain>
    </source>
</reference>
<keyword evidence="2" id="KW-0812">Transmembrane</keyword>
<dbReference type="AlphaFoldDB" id="A0A3R9X9C7"/>
<keyword evidence="2" id="KW-1133">Transmembrane helix</keyword>
<evidence type="ECO:0000313" key="3">
    <source>
        <dbReference type="EMBL" id="RST31812.1"/>
    </source>
</evidence>
<dbReference type="EMBL" id="RWJF01000001">
    <property type="protein sequence ID" value="RST31812.1"/>
    <property type="molecule type" value="Genomic_DNA"/>
</dbReference>
<evidence type="ECO:0000313" key="4">
    <source>
        <dbReference type="Proteomes" id="UP000274661"/>
    </source>
</evidence>
<evidence type="ECO:0000256" key="2">
    <source>
        <dbReference type="SAM" id="Phobius"/>
    </source>
</evidence>
<feature type="compositionally biased region" description="Low complexity" evidence="1">
    <location>
        <begin position="19"/>
        <end position="38"/>
    </location>
</feature>
<feature type="transmembrane region" description="Helical" evidence="2">
    <location>
        <begin position="43"/>
        <end position="63"/>
    </location>
</feature>
<keyword evidence="2" id="KW-0472">Membrane</keyword>
<feature type="compositionally biased region" description="Basic and acidic residues" evidence="1">
    <location>
        <begin position="1"/>
        <end position="11"/>
    </location>
</feature>
<sequence length="262" mass="27918">MTDSRADRLPWLDDTPTKASAAPARGAPRAAARDSSAQRGGRAGWIAIVLVLLLAFAAAGYWLGTRRDEAVPAGVAPRSAERQTPPSATIPLEPVSIAPAPELVPAPLNPAPVTQGSPPLAQPPAATHPATQRPSRSPAHAATLTRPDTSRPAFDDAVEEQQQVPPPSASVPLYPIPLRAGPSGRAIQFGVYLTAEQADQSWRSILARWPYLGSKPKIVLPNTPEVGKRILWRLQLRTDSQAQSLVICQRLRAAGQTCMVVY</sequence>
<feature type="region of interest" description="Disordered" evidence="1">
    <location>
        <begin position="101"/>
        <end position="173"/>
    </location>
</feature>
<feature type="compositionally biased region" description="Low complexity" evidence="1">
    <location>
        <begin position="123"/>
        <end position="134"/>
    </location>
</feature>
<organism evidence="3 4">
    <name type="scientific">Sphingomonas ginkgonis</name>
    <dbReference type="NCBI Taxonomy" id="2315330"/>
    <lineage>
        <taxon>Bacteria</taxon>
        <taxon>Pseudomonadati</taxon>
        <taxon>Pseudomonadota</taxon>
        <taxon>Alphaproteobacteria</taxon>
        <taxon>Sphingomonadales</taxon>
        <taxon>Sphingomonadaceae</taxon>
        <taxon>Sphingomonas</taxon>
    </lineage>
</organism>
<feature type="region of interest" description="Disordered" evidence="1">
    <location>
        <begin position="1"/>
        <end position="38"/>
    </location>
</feature>
<proteinExistence type="predicted"/>
<dbReference type="Proteomes" id="UP000274661">
    <property type="component" value="Unassembled WGS sequence"/>
</dbReference>
<dbReference type="RefSeq" id="WP_126719752.1">
    <property type="nucleotide sequence ID" value="NZ_RWJF01000001.1"/>
</dbReference>
<gene>
    <name evidence="3" type="ORF">HMF7854_13925</name>
</gene>
<dbReference type="OrthoDB" id="7390714at2"/>
<evidence type="ECO:0008006" key="5">
    <source>
        <dbReference type="Google" id="ProtNLM"/>
    </source>
</evidence>
<accession>A0A3R9X9C7</accession>